<dbReference type="OrthoDB" id="625043at2"/>
<dbReference type="AlphaFoldDB" id="A0A368W768"/>
<keyword evidence="6" id="KW-1185">Reference proteome</keyword>
<evidence type="ECO:0000313" key="6">
    <source>
        <dbReference type="Proteomes" id="UP000252415"/>
    </source>
</evidence>
<dbReference type="RefSeq" id="WP_114379768.1">
    <property type="nucleotide sequence ID" value="NZ_QPJD01000005.1"/>
</dbReference>
<evidence type="ECO:0000256" key="2">
    <source>
        <dbReference type="ARBA" id="ARBA00023125"/>
    </source>
</evidence>
<feature type="domain" description="HTH araC/xylS-type" evidence="4">
    <location>
        <begin position="199"/>
        <end position="297"/>
    </location>
</feature>
<dbReference type="Pfam" id="PF12833">
    <property type="entry name" value="HTH_18"/>
    <property type="match status" value="1"/>
</dbReference>
<sequence>MSQCSNGFPRLQPAPFREWSPSIHYAQFQTLTPGVLNLRRLYDFELLYVCQGEAATAMYGQRYTIVAGQLIFLPSGVFHRNEVVSEPSAKFLGIHFDFFDELEILTEADMVVNEEAVQFDKFGTEAVAELFSPLSENPVYTPPLACVQLIEQLEHEFTMRPPGYELVCKALMLNILAHLLRTQMSRRLSDASVHGAKIAELMHRIEAAPADMWSNKELARKMSMNEDHMAKLFKQLAGMPPGEYVSSIRHREARKLLRETDLSVETVGERVGYPDIHYFSRIFRRHEGISPREYRKLSRIL</sequence>
<name>A0A368W768_9BACL</name>
<dbReference type="InterPro" id="IPR037923">
    <property type="entry name" value="HTH-like"/>
</dbReference>
<dbReference type="InterPro" id="IPR009057">
    <property type="entry name" value="Homeodomain-like_sf"/>
</dbReference>
<accession>A0A368W768</accession>
<dbReference type="PRINTS" id="PR00032">
    <property type="entry name" value="HTHARAC"/>
</dbReference>
<dbReference type="InterPro" id="IPR018060">
    <property type="entry name" value="HTH_AraC"/>
</dbReference>
<dbReference type="SUPFAM" id="SSF51215">
    <property type="entry name" value="Regulatory protein AraC"/>
    <property type="match status" value="1"/>
</dbReference>
<dbReference type="Gene3D" id="2.60.120.10">
    <property type="entry name" value="Jelly Rolls"/>
    <property type="match status" value="1"/>
</dbReference>
<dbReference type="SUPFAM" id="SSF46689">
    <property type="entry name" value="Homeodomain-like"/>
    <property type="match status" value="2"/>
</dbReference>
<dbReference type="InterPro" id="IPR014710">
    <property type="entry name" value="RmlC-like_jellyroll"/>
</dbReference>
<dbReference type="PROSITE" id="PS01124">
    <property type="entry name" value="HTH_ARAC_FAMILY_2"/>
    <property type="match status" value="1"/>
</dbReference>
<dbReference type="PANTHER" id="PTHR43280:SF2">
    <property type="entry name" value="HTH-TYPE TRANSCRIPTIONAL REGULATOR EXSA"/>
    <property type="match status" value="1"/>
</dbReference>
<dbReference type="GO" id="GO:0043565">
    <property type="term" value="F:sequence-specific DNA binding"/>
    <property type="evidence" value="ECO:0007669"/>
    <property type="project" value="InterPro"/>
</dbReference>
<protein>
    <submittedName>
        <fullName evidence="5">Helix-turn-helix protein</fullName>
    </submittedName>
</protein>
<evidence type="ECO:0000256" key="1">
    <source>
        <dbReference type="ARBA" id="ARBA00023015"/>
    </source>
</evidence>
<dbReference type="PANTHER" id="PTHR43280">
    <property type="entry name" value="ARAC-FAMILY TRANSCRIPTIONAL REGULATOR"/>
    <property type="match status" value="1"/>
</dbReference>
<organism evidence="5 6">
    <name type="scientific">Paenibacillus prosopidis</name>
    <dbReference type="NCBI Taxonomy" id="630520"/>
    <lineage>
        <taxon>Bacteria</taxon>
        <taxon>Bacillati</taxon>
        <taxon>Bacillota</taxon>
        <taxon>Bacilli</taxon>
        <taxon>Bacillales</taxon>
        <taxon>Paenibacillaceae</taxon>
        <taxon>Paenibacillus</taxon>
    </lineage>
</organism>
<dbReference type="InterPro" id="IPR020449">
    <property type="entry name" value="Tscrpt_reg_AraC-type_HTH"/>
</dbReference>
<evidence type="ECO:0000256" key="3">
    <source>
        <dbReference type="ARBA" id="ARBA00023163"/>
    </source>
</evidence>
<comment type="caution">
    <text evidence="5">The sequence shown here is derived from an EMBL/GenBank/DDBJ whole genome shotgun (WGS) entry which is preliminary data.</text>
</comment>
<dbReference type="EMBL" id="QPJD01000005">
    <property type="protein sequence ID" value="RCW49022.1"/>
    <property type="molecule type" value="Genomic_DNA"/>
</dbReference>
<gene>
    <name evidence="5" type="ORF">DFP97_105207</name>
</gene>
<reference evidence="5 6" key="1">
    <citation type="submission" date="2018-07" db="EMBL/GenBank/DDBJ databases">
        <title>Genomic Encyclopedia of Type Strains, Phase III (KMG-III): the genomes of soil and plant-associated and newly described type strains.</title>
        <authorList>
            <person name="Whitman W."/>
        </authorList>
    </citation>
    <scope>NUCLEOTIDE SEQUENCE [LARGE SCALE GENOMIC DNA]</scope>
    <source>
        <strain evidence="5 6">CECT 7506</strain>
    </source>
</reference>
<evidence type="ECO:0000259" key="4">
    <source>
        <dbReference type="PROSITE" id="PS01124"/>
    </source>
</evidence>
<dbReference type="Gene3D" id="1.10.10.60">
    <property type="entry name" value="Homeodomain-like"/>
    <property type="match status" value="2"/>
</dbReference>
<evidence type="ECO:0000313" key="5">
    <source>
        <dbReference type="EMBL" id="RCW49022.1"/>
    </source>
</evidence>
<dbReference type="SMART" id="SM00342">
    <property type="entry name" value="HTH_ARAC"/>
    <property type="match status" value="1"/>
</dbReference>
<keyword evidence="2" id="KW-0238">DNA-binding</keyword>
<dbReference type="Proteomes" id="UP000252415">
    <property type="component" value="Unassembled WGS sequence"/>
</dbReference>
<keyword evidence="1" id="KW-0805">Transcription regulation</keyword>
<dbReference type="GO" id="GO:0003700">
    <property type="term" value="F:DNA-binding transcription factor activity"/>
    <property type="evidence" value="ECO:0007669"/>
    <property type="project" value="InterPro"/>
</dbReference>
<keyword evidence="3" id="KW-0804">Transcription</keyword>
<proteinExistence type="predicted"/>